<dbReference type="PANTHER" id="PTHR13405:SF11">
    <property type="entry name" value="NUCLEAR PORE COMPLEX PROTEIN NUP133"/>
    <property type="match status" value="1"/>
</dbReference>
<keyword evidence="11" id="KW-1185">Reference proteome</keyword>
<dbReference type="Gene3D" id="2.130.10.10">
    <property type="entry name" value="YVTN repeat-like/Quinoprotein amine dehydrogenase"/>
    <property type="match status" value="1"/>
</dbReference>
<evidence type="ECO:0000313" key="11">
    <source>
        <dbReference type="Proteomes" id="UP000054279"/>
    </source>
</evidence>
<evidence type="ECO:0000256" key="3">
    <source>
        <dbReference type="ARBA" id="ARBA00022448"/>
    </source>
</evidence>
<dbReference type="GO" id="GO:0016973">
    <property type="term" value="P:poly(A)+ mRNA export from nucleus"/>
    <property type="evidence" value="ECO:0007669"/>
    <property type="project" value="TreeGrafter"/>
</dbReference>
<dbReference type="GO" id="GO:0031080">
    <property type="term" value="C:nuclear pore outer ring"/>
    <property type="evidence" value="ECO:0007669"/>
    <property type="project" value="TreeGrafter"/>
</dbReference>
<keyword evidence="4" id="KW-0509">mRNA transport</keyword>
<dbReference type="InterPro" id="IPR037624">
    <property type="entry name" value="Nup133-like"/>
</dbReference>
<feature type="compositionally biased region" description="Polar residues" evidence="8">
    <location>
        <begin position="1"/>
        <end position="18"/>
    </location>
</feature>
<keyword evidence="3" id="KW-0813">Transport</keyword>
<feature type="domain" description="Nucleoporin Nup133/Nup155-like C-terminal" evidence="9">
    <location>
        <begin position="820"/>
        <end position="1143"/>
    </location>
</feature>
<accession>A0A0C9VPI8</accession>
<dbReference type="Proteomes" id="UP000054279">
    <property type="component" value="Unassembled WGS sequence"/>
</dbReference>
<evidence type="ECO:0000256" key="2">
    <source>
        <dbReference type="ARBA" id="ARBA00005569"/>
    </source>
</evidence>
<evidence type="ECO:0000256" key="1">
    <source>
        <dbReference type="ARBA" id="ARBA00004259"/>
    </source>
</evidence>
<dbReference type="GO" id="GO:0017056">
    <property type="term" value="F:structural constituent of nuclear pore"/>
    <property type="evidence" value="ECO:0007669"/>
    <property type="project" value="InterPro"/>
</dbReference>
<keyword evidence="5" id="KW-0653">Protein transport</keyword>
<protein>
    <recommendedName>
        <fullName evidence="9">Nucleoporin Nup133/Nup155-like C-terminal domain-containing protein</fullName>
    </recommendedName>
</protein>
<evidence type="ECO:0000313" key="10">
    <source>
        <dbReference type="EMBL" id="KIJ44042.1"/>
    </source>
</evidence>
<gene>
    <name evidence="10" type="ORF">M422DRAFT_30592</name>
</gene>
<organism evidence="10 11">
    <name type="scientific">Sphaerobolus stellatus (strain SS14)</name>
    <dbReference type="NCBI Taxonomy" id="990650"/>
    <lineage>
        <taxon>Eukaryota</taxon>
        <taxon>Fungi</taxon>
        <taxon>Dikarya</taxon>
        <taxon>Basidiomycota</taxon>
        <taxon>Agaricomycotina</taxon>
        <taxon>Agaricomycetes</taxon>
        <taxon>Phallomycetidae</taxon>
        <taxon>Geastrales</taxon>
        <taxon>Sphaerobolaceae</taxon>
        <taxon>Sphaerobolus</taxon>
    </lineage>
</organism>
<comment type="subcellular location">
    <subcellularLocation>
        <location evidence="1">Nucleus envelope</location>
    </subcellularLocation>
</comment>
<dbReference type="GO" id="GO:0006606">
    <property type="term" value="P:protein import into nucleus"/>
    <property type="evidence" value="ECO:0007669"/>
    <property type="project" value="TreeGrafter"/>
</dbReference>
<dbReference type="HOGENOM" id="CLU_008112_0_0_1"/>
<dbReference type="OrthoDB" id="103454at2759"/>
<dbReference type="PANTHER" id="PTHR13405">
    <property type="entry name" value="NUCLEAR PORE COMPLEX PROTEIN NUP133"/>
    <property type="match status" value="1"/>
</dbReference>
<sequence length="1217" mass="135679">MFSSPSPVRNATQGTPRNGAQDFLGNRGRSPRFGTSGMRRVSLDHRGESPSKYMDVDSSRLGIDRGRYSEESRVFAVSDTLSIRLAASLPAELHQEFQSSDPTRDDFSGSICVFPGPVTYGLVVSVQTCFVWRVDLQSAFTSPTCYMFPVPPPDPSNSYLTLPFASLVSFGASREPGLILVSSSGEVRFWDSIGIGLAGAERFSTAKIDILENEVVQGLEQIDSMVYVARTKTRLHRLTVTARPGTGKFVIVATPFSDRYSQNSTWLSFRLFRRQSTWDSGDIVTVATPSDKPKSKHAGVLRSEQKPVWVLTNRNIMQWNVGMAGGEECIHNYEIRDVIGEAILQGKQGNMSSLDLELLDVALDSVGDPVILVSHLPVFEENPSVFDMNTGPLRIYALVRLSLSTNTDRPQVKTGIEILPYELASDPRRALAPRFTVLREESEGAPELTFSQFSDAFAFSALEPPYQEQLHLKDPDDMVLAFGVIERVDGPEVLLLTTGMVLAAHPNIDNIRKMKDDVNIGKANVLKSTIRQAMKYGIKLENPLRFQLPSMADEDSLKTAAEHMSYAFLTSDPDVVPPSLSLGSQLASRESSLKALVTFIGESGTLSKLSPTAREQLLANAEKLAAARGVWAYHNEEAQKHSSLNVLYSAVESYMRHSNRQTDGDILRDFFNSEVSNIASIIPEIVASAQSAVKTSDQPQDAQLLIQSSGLVEAIFVSAFNYRTQNRAKYQLANPVIQPWTSDSLLLSNLRHLFEMVANLDPHIASIARGGGSTYGNKGVHEPIALHLEELAGCLFKAYSDRLEYLNSHAEEGTAMERERNRVDEEYRVLRPVILDHLVRAGRTEYAFTLAETYKDFHALSGLSYHPSAERLMSAKDRIQGYINRFRGDFASQLFQWYIEQGKLRLLFDEEDTYSEYIDKFFGDHPTPRISWIHDLKKKEKTAYLNAAEALLHEAANESNREARHFMLSLGKLAAMAQGPAETPKGKVRDFDTSLDFMAIHDTLLEQLNDGADAPASFALESRVRAIMSAKCAVPSDRPALQNLFQRTLRSLLQGNALSEEDAVDLLSLKDNSESALDFVDALNIISNSHYIKEDRKPQAFRNVWRRIYLHDDWTEIRKIANRTDYELIPKLRNTKVYQVLASSGLNRNAIVLPSEAIDVPTVEDIAKRWPGMTPGQVQELVDDYNTESQVLSSNGPRDIDFADVRRLVEKDLAITL</sequence>
<dbReference type="InterPro" id="IPR007187">
    <property type="entry name" value="Nucleoporin_Nup133/Nup155_C"/>
</dbReference>
<dbReference type="SUPFAM" id="SSF117289">
    <property type="entry name" value="Nucleoporin domain"/>
    <property type="match status" value="1"/>
</dbReference>
<evidence type="ECO:0000256" key="6">
    <source>
        <dbReference type="ARBA" id="ARBA00023010"/>
    </source>
</evidence>
<feature type="compositionally biased region" description="Basic and acidic residues" evidence="8">
    <location>
        <begin position="41"/>
        <end position="53"/>
    </location>
</feature>
<reference evidence="10 11" key="1">
    <citation type="submission" date="2014-06" db="EMBL/GenBank/DDBJ databases">
        <title>Evolutionary Origins and Diversification of the Mycorrhizal Mutualists.</title>
        <authorList>
            <consortium name="DOE Joint Genome Institute"/>
            <consortium name="Mycorrhizal Genomics Consortium"/>
            <person name="Kohler A."/>
            <person name="Kuo A."/>
            <person name="Nagy L.G."/>
            <person name="Floudas D."/>
            <person name="Copeland A."/>
            <person name="Barry K.W."/>
            <person name="Cichocki N."/>
            <person name="Veneault-Fourrey C."/>
            <person name="LaButti K."/>
            <person name="Lindquist E.A."/>
            <person name="Lipzen A."/>
            <person name="Lundell T."/>
            <person name="Morin E."/>
            <person name="Murat C."/>
            <person name="Riley R."/>
            <person name="Ohm R."/>
            <person name="Sun H."/>
            <person name="Tunlid A."/>
            <person name="Henrissat B."/>
            <person name="Grigoriev I.V."/>
            <person name="Hibbett D.S."/>
            <person name="Martin F."/>
        </authorList>
    </citation>
    <scope>NUCLEOTIDE SEQUENCE [LARGE SCALE GENOMIC DNA]</scope>
    <source>
        <strain evidence="10 11">SS14</strain>
    </source>
</reference>
<comment type="similarity">
    <text evidence="2">Belongs to the nucleoporin Nup133 family.</text>
</comment>
<dbReference type="EMBL" id="KN837119">
    <property type="protein sequence ID" value="KIJ44042.1"/>
    <property type="molecule type" value="Genomic_DNA"/>
</dbReference>
<evidence type="ECO:0000256" key="4">
    <source>
        <dbReference type="ARBA" id="ARBA00022816"/>
    </source>
</evidence>
<evidence type="ECO:0000259" key="9">
    <source>
        <dbReference type="Pfam" id="PF03177"/>
    </source>
</evidence>
<evidence type="ECO:0000256" key="5">
    <source>
        <dbReference type="ARBA" id="ARBA00022927"/>
    </source>
</evidence>
<dbReference type="Gene3D" id="1.20.58.1380">
    <property type="match status" value="1"/>
</dbReference>
<dbReference type="Pfam" id="PF03177">
    <property type="entry name" value="Nucleoporin_C"/>
    <property type="match status" value="1"/>
</dbReference>
<feature type="region of interest" description="Disordered" evidence="8">
    <location>
        <begin position="1"/>
        <end position="53"/>
    </location>
</feature>
<dbReference type="GO" id="GO:0000972">
    <property type="term" value="P:transcription-dependent tethering of RNA polymerase II gene DNA at nuclear periphery"/>
    <property type="evidence" value="ECO:0007669"/>
    <property type="project" value="TreeGrafter"/>
</dbReference>
<dbReference type="InterPro" id="IPR015943">
    <property type="entry name" value="WD40/YVTN_repeat-like_dom_sf"/>
</dbReference>
<keyword evidence="6" id="KW-0811">Translocation</keyword>
<evidence type="ECO:0000256" key="8">
    <source>
        <dbReference type="SAM" id="MobiDB-lite"/>
    </source>
</evidence>
<name>A0A0C9VPI8_SPHS4</name>
<evidence type="ECO:0000256" key="7">
    <source>
        <dbReference type="ARBA" id="ARBA00023242"/>
    </source>
</evidence>
<proteinExistence type="inferred from homology"/>
<dbReference type="AlphaFoldDB" id="A0A0C9VPI8"/>
<keyword evidence="7" id="KW-0539">Nucleus</keyword>